<dbReference type="PROSITE" id="PS50943">
    <property type="entry name" value="HTH_CROC1"/>
    <property type="match status" value="1"/>
</dbReference>
<dbReference type="EMBL" id="JADEXN010000102">
    <property type="protein sequence ID" value="MBE9040624.1"/>
    <property type="molecule type" value="Genomic_DNA"/>
</dbReference>
<dbReference type="SMART" id="SM00530">
    <property type="entry name" value="HTH_XRE"/>
    <property type="match status" value="1"/>
</dbReference>
<gene>
    <name evidence="2" type="ORF">IQ235_07495</name>
</gene>
<evidence type="ECO:0000313" key="3">
    <source>
        <dbReference type="Proteomes" id="UP000621799"/>
    </source>
</evidence>
<comment type="caution">
    <text evidence="2">The sequence shown here is derived from an EMBL/GenBank/DDBJ whole genome shotgun (WGS) entry which is preliminary data.</text>
</comment>
<sequence>MGRAGKALKQVLESYGISQGKLAAVMEIGSSNVYRWCNEIRDPNSETVFRILEALEHIDPEAAVEFKSRYLGDLGEDRSS</sequence>
<dbReference type="Proteomes" id="UP000621799">
    <property type="component" value="Unassembled WGS sequence"/>
</dbReference>
<dbReference type="RefSeq" id="WP_264320870.1">
    <property type="nucleotide sequence ID" value="NZ_JADEXN010000102.1"/>
</dbReference>
<proteinExistence type="predicted"/>
<dbReference type="Gene3D" id="1.10.260.40">
    <property type="entry name" value="lambda repressor-like DNA-binding domains"/>
    <property type="match status" value="1"/>
</dbReference>
<dbReference type="AlphaFoldDB" id="A0A928VUL2"/>
<keyword evidence="3" id="KW-1185">Reference proteome</keyword>
<accession>A0A928VUL2</accession>
<name>A0A928VUL2_9CYAN</name>
<protein>
    <submittedName>
        <fullName evidence="2">Helix-turn-helix transcriptional regulator</fullName>
    </submittedName>
</protein>
<dbReference type="Pfam" id="PF01381">
    <property type="entry name" value="HTH_3"/>
    <property type="match status" value="1"/>
</dbReference>
<dbReference type="InterPro" id="IPR010982">
    <property type="entry name" value="Lambda_DNA-bd_dom_sf"/>
</dbReference>
<dbReference type="GO" id="GO:0003677">
    <property type="term" value="F:DNA binding"/>
    <property type="evidence" value="ECO:0007669"/>
    <property type="project" value="InterPro"/>
</dbReference>
<evidence type="ECO:0000313" key="2">
    <source>
        <dbReference type="EMBL" id="MBE9040624.1"/>
    </source>
</evidence>
<feature type="domain" description="HTH cro/C1-type" evidence="1">
    <location>
        <begin position="8"/>
        <end position="63"/>
    </location>
</feature>
<dbReference type="SUPFAM" id="SSF47413">
    <property type="entry name" value="lambda repressor-like DNA-binding domains"/>
    <property type="match status" value="1"/>
</dbReference>
<reference evidence="2" key="1">
    <citation type="submission" date="2020-10" db="EMBL/GenBank/DDBJ databases">
        <authorList>
            <person name="Castelo-Branco R."/>
            <person name="Eusebio N."/>
            <person name="Adriana R."/>
            <person name="Vieira A."/>
            <person name="Brugerolle De Fraissinette N."/>
            <person name="Rezende De Castro R."/>
            <person name="Schneider M.P."/>
            <person name="Vasconcelos V."/>
            <person name="Leao P.N."/>
        </authorList>
    </citation>
    <scope>NUCLEOTIDE SEQUENCE</scope>
    <source>
        <strain evidence="2">LEGE 11467</strain>
    </source>
</reference>
<organism evidence="2 3">
    <name type="scientific">Zarconia navalis LEGE 11467</name>
    <dbReference type="NCBI Taxonomy" id="1828826"/>
    <lineage>
        <taxon>Bacteria</taxon>
        <taxon>Bacillati</taxon>
        <taxon>Cyanobacteriota</taxon>
        <taxon>Cyanophyceae</taxon>
        <taxon>Oscillatoriophycideae</taxon>
        <taxon>Oscillatoriales</taxon>
        <taxon>Oscillatoriales incertae sedis</taxon>
        <taxon>Zarconia</taxon>
        <taxon>Zarconia navalis</taxon>
    </lineage>
</organism>
<evidence type="ECO:0000259" key="1">
    <source>
        <dbReference type="PROSITE" id="PS50943"/>
    </source>
</evidence>
<dbReference type="CDD" id="cd00093">
    <property type="entry name" value="HTH_XRE"/>
    <property type="match status" value="1"/>
</dbReference>
<dbReference type="InterPro" id="IPR001387">
    <property type="entry name" value="Cro/C1-type_HTH"/>
</dbReference>